<dbReference type="SUPFAM" id="SSF53822">
    <property type="entry name" value="Periplasmic binding protein-like I"/>
    <property type="match status" value="1"/>
</dbReference>
<feature type="domain" description="LysM" evidence="1">
    <location>
        <begin position="11"/>
        <end position="54"/>
    </location>
</feature>
<dbReference type="STRING" id="1642818.AWE51_04830"/>
<evidence type="ECO:0000313" key="2">
    <source>
        <dbReference type="EMBL" id="KZS40283.1"/>
    </source>
</evidence>
<dbReference type="Gene3D" id="3.40.50.2300">
    <property type="match status" value="2"/>
</dbReference>
<dbReference type="SUPFAM" id="SSF54106">
    <property type="entry name" value="LysM domain"/>
    <property type="match status" value="4"/>
</dbReference>
<evidence type="ECO:0000259" key="1">
    <source>
        <dbReference type="PROSITE" id="PS51782"/>
    </source>
</evidence>
<keyword evidence="3" id="KW-1185">Reference proteome</keyword>
<proteinExistence type="predicted"/>
<comment type="caution">
    <text evidence="2">The sequence shown here is derived from an EMBL/GenBank/DDBJ whole genome shotgun (WGS) entry which is preliminary data.</text>
</comment>
<dbReference type="EMBL" id="LQRT01000013">
    <property type="protein sequence ID" value="KZS40283.1"/>
    <property type="molecule type" value="Genomic_DNA"/>
</dbReference>
<sequence>MSNYAIGQQYKSHTVTKGENVYRIAKRYNTTPEAIYKINPTAKDGIKEGQILAIPVVDDQEYKTHVVEKDDTVYNLSKKYNTTPEVIYNLNPEAVNGINLGQVLRIGVIEKNIEENRDVEEQIQDGKSKVLDSLKVLPEEKKIVRYITHKVRRKETLYGIAGKYKITVEDIKKENKRLYSEQIKKKDKIRIPVFAKVETPVEVVKDSIVNRLSVTTTYIIKPKDTRYNIARRHGITIGELERLNPNIDPNLPIGTEIIVPTTVFIPVEETLESGFELYEVPAKETIFNICRTVQISSDSLVKLNPFLVEGLKEGMVITIPKKDTLALDIVAQGKYLTLEDKLYNFNLKKLAVMLPFTLDTLNVETRQQTTDYLKKKPSLRIALDLYSGILIAVDSARVKGITTELNVFDTKKNNNKDYITKLINENNFDEADAVIGPLFQNNLETVAEALNKYNTPVFSPASKRESSLYDNFFQTRPTSAVLQDKIIAFVEKDSIDKNIVIIVQQSPKYEAIKAKLKAKFPEAKIARIEEGNYLYEVHLNKVLDEKKPNWVFLESDDVAMISNVTPLLNAKAESHNITLFTTDKNTAFDDDSIKNEQLSKLHMHYPSLNKEYDKEEVEGEEKKSVSPFVKRYIKEYGVEPNNWAVRGFDITYDILMRLGTADDLYHSVSFEGVTEYEETKFNYTKKIIGGYYNNAAYLIKFDNDLKLTLVE</sequence>
<dbReference type="PANTHER" id="PTHR33734:SF22">
    <property type="entry name" value="MEMBRANE-BOUND LYTIC MUREIN TRANSGLYCOSYLASE D"/>
    <property type="match status" value="1"/>
</dbReference>
<gene>
    <name evidence="2" type="ORF">AWE51_04830</name>
</gene>
<dbReference type="SMART" id="SM00257">
    <property type="entry name" value="LysM"/>
    <property type="match status" value="5"/>
</dbReference>
<feature type="domain" description="LysM" evidence="1">
    <location>
        <begin position="147"/>
        <end position="191"/>
    </location>
</feature>
<feature type="domain" description="LysM" evidence="1">
    <location>
        <begin position="63"/>
        <end position="106"/>
    </location>
</feature>
<organism evidence="2 3">
    <name type="scientific">Aquimarina aggregata</name>
    <dbReference type="NCBI Taxonomy" id="1642818"/>
    <lineage>
        <taxon>Bacteria</taxon>
        <taxon>Pseudomonadati</taxon>
        <taxon>Bacteroidota</taxon>
        <taxon>Flavobacteriia</taxon>
        <taxon>Flavobacteriales</taxon>
        <taxon>Flavobacteriaceae</taxon>
        <taxon>Aquimarina</taxon>
    </lineage>
</organism>
<dbReference type="Proteomes" id="UP000076715">
    <property type="component" value="Unassembled WGS sequence"/>
</dbReference>
<dbReference type="CDD" id="cd06268">
    <property type="entry name" value="PBP1_ABC_transporter_LIVBP-like"/>
    <property type="match status" value="1"/>
</dbReference>
<dbReference type="InterPro" id="IPR018392">
    <property type="entry name" value="LysM"/>
</dbReference>
<accession>A0A163A5K6</accession>
<dbReference type="PANTHER" id="PTHR33734">
    <property type="entry name" value="LYSM DOMAIN-CONTAINING GPI-ANCHORED PROTEIN 2"/>
    <property type="match status" value="1"/>
</dbReference>
<dbReference type="AlphaFoldDB" id="A0A163A5K6"/>
<evidence type="ECO:0000313" key="3">
    <source>
        <dbReference type="Proteomes" id="UP000076715"/>
    </source>
</evidence>
<name>A0A163A5K6_9FLAO</name>
<protein>
    <recommendedName>
        <fullName evidence="1">LysM domain-containing protein</fullName>
    </recommendedName>
</protein>
<dbReference type="InterPro" id="IPR036779">
    <property type="entry name" value="LysM_dom_sf"/>
</dbReference>
<dbReference type="CDD" id="cd00118">
    <property type="entry name" value="LysM"/>
    <property type="match status" value="4"/>
</dbReference>
<dbReference type="Pfam" id="PF01476">
    <property type="entry name" value="LysM"/>
    <property type="match status" value="4"/>
</dbReference>
<feature type="domain" description="LysM" evidence="1">
    <location>
        <begin position="216"/>
        <end position="259"/>
    </location>
</feature>
<dbReference type="PROSITE" id="PS51782">
    <property type="entry name" value="LYSM"/>
    <property type="match status" value="4"/>
</dbReference>
<dbReference type="InterPro" id="IPR028082">
    <property type="entry name" value="Peripla_BP_I"/>
</dbReference>
<dbReference type="Gene3D" id="3.10.350.10">
    <property type="entry name" value="LysM domain"/>
    <property type="match status" value="4"/>
</dbReference>
<reference evidence="2 3" key="1">
    <citation type="submission" date="2016-01" db="EMBL/GenBank/DDBJ databases">
        <title>The draft genome sequence of Aquimarina sp. RZW4-3-2.</title>
        <authorList>
            <person name="Wang Y."/>
        </authorList>
    </citation>
    <scope>NUCLEOTIDE SEQUENCE [LARGE SCALE GENOMIC DNA]</scope>
    <source>
        <strain evidence="2 3">RZW4-3-2</strain>
    </source>
</reference>